<feature type="signal peptide" evidence="1">
    <location>
        <begin position="1"/>
        <end position="34"/>
    </location>
</feature>
<reference evidence="5" key="1">
    <citation type="submission" date="2016-10" db="EMBL/GenBank/DDBJ databases">
        <authorList>
            <person name="Varghese N."/>
            <person name="Submissions S."/>
        </authorList>
    </citation>
    <scope>NUCLEOTIDE SEQUENCE [LARGE SCALE GENOMIC DNA]</scope>
    <source>
        <strain evidence="5">DSM 44796</strain>
    </source>
</reference>
<gene>
    <name evidence="4" type="ORF">SAMN04488074_101352</name>
</gene>
<dbReference type="Pfam" id="PF26607">
    <property type="entry name" value="DUF8189"/>
    <property type="match status" value="1"/>
</dbReference>
<dbReference type="EMBL" id="FNET01000001">
    <property type="protein sequence ID" value="SDJ04153.1"/>
    <property type="molecule type" value="Genomic_DNA"/>
</dbReference>
<keyword evidence="1" id="KW-0732">Signal</keyword>
<evidence type="ECO:0000259" key="2">
    <source>
        <dbReference type="Pfam" id="PF05257"/>
    </source>
</evidence>
<evidence type="ECO:0000313" key="4">
    <source>
        <dbReference type="EMBL" id="SDJ04153.1"/>
    </source>
</evidence>
<evidence type="ECO:0000259" key="3">
    <source>
        <dbReference type="Pfam" id="PF26607"/>
    </source>
</evidence>
<accession>A0A1G8QHT5</accession>
<feature type="domain" description="Peptidase C51" evidence="2">
    <location>
        <begin position="62"/>
        <end position="141"/>
    </location>
</feature>
<feature type="chain" id="PRO_5011495390" evidence="1">
    <location>
        <begin position="35"/>
        <end position="492"/>
    </location>
</feature>
<proteinExistence type="predicted"/>
<dbReference type="AlphaFoldDB" id="A0A1G8QHT5"/>
<evidence type="ECO:0000313" key="5">
    <source>
        <dbReference type="Proteomes" id="UP000199682"/>
    </source>
</evidence>
<dbReference type="InterPro" id="IPR058502">
    <property type="entry name" value="PLL-like_beta-prop"/>
</dbReference>
<dbReference type="SUPFAM" id="SSF89372">
    <property type="entry name" value="Fucose-specific lectin"/>
    <property type="match status" value="1"/>
</dbReference>
<dbReference type="Proteomes" id="UP000199682">
    <property type="component" value="Unassembled WGS sequence"/>
</dbReference>
<dbReference type="InterPro" id="IPR007921">
    <property type="entry name" value="CHAP_dom"/>
</dbReference>
<sequence>MNTTFGRARRAAVGVLAGIAALAGTLTGVTPALATTGGDIANIADDHIGKGCSGNGWECHPGAWCADFAGWVWRQAGIDARGIDARAASFVEYGNKNGTRTTTPHVGDAIVYRYNGSNWAEHVNLVYETRSDGQIRTIGGNEGDRVTLSGWHRPENFQGPIIIVRPTGLNEAPARRHFTLFHEVRNGTDGAWSGFKPLQGATGSPTFAASKVATAGFANGSAQYTAIGTDDSLYHNIRNADGSWQGWNRVAGNAGAGQFQARNVAAAATPNGDLHVFAIGNDGLMHHNVRRADTTWAGWNPLPGAGTVFFHAKSLTATGMSDNSVQLVANGPDGVLYHNIRKADTTWQGWRMLPGNAGAANFQAGEVTIAGHADGTVQLIATGNDGLIYHTVRGNDAAGTWQQWNPVAGRAGSPFFQAYALAMAGNTNGDTQITAVGIDGLVYHNIRKADTTWQGWNRIAGFNGAGEMAASTVAMASRPGSNDIQLVATGNA</sequence>
<organism evidence="4 5">
    <name type="scientific">Lentzea albidocapillata subsp. violacea</name>
    <dbReference type="NCBI Taxonomy" id="128104"/>
    <lineage>
        <taxon>Bacteria</taxon>
        <taxon>Bacillati</taxon>
        <taxon>Actinomycetota</taxon>
        <taxon>Actinomycetes</taxon>
        <taxon>Pseudonocardiales</taxon>
        <taxon>Pseudonocardiaceae</taxon>
        <taxon>Lentzea</taxon>
    </lineage>
</organism>
<name>A0A1G8QHT5_9PSEU</name>
<dbReference type="RefSeq" id="WP_090003853.1">
    <property type="nucleotide sequence ID" value="NZ_FNET01000001.1"/>
</dbReference>
<evidence type="ECO:0000256" key="1">
    <source>
        <dbReference type="SAM" id="SignalP"/>
    </source>
</evidence>
<protein>
    <submittedName>
        <fullName evidence="4">CHAP domain-containing protein</fullName>
    </submittedName>
</protein>
<dbReference type="Pfam" id="PF05257">
    <property type="entry name" value="CHAP"/>
    <property type="match status" value="1"/>
</dbReference>
<dbReference type="Gene3D" id="2.120.10.70">
    <property type="entry name" value="Fucose-specific lectin"/>
    <property type="match status" value="1"/>
</dbReference>
<feature type="domain" description="PLL-like beta propeller" evidence="3">
    <location>
        <begin position="179"/>
        <end position="461"/>
    </location>
</feature>